<evidence type="ECO:0000313" key="1">
    <source>
        <dbReference type="EMBL" id="RGB79808.1"/>
    </source>
</evidence>
<dbReference type="Proteomes" id="UP000260773">
    <property type="component" value="Unassembled WGS sequence"/>
</dbReference>
<protein>
    <recommendedName>
        <fullName evidence="3">Replicative DNA helicase</fullName>
    </recommendedName>
</protein>
<comment type="caution">
    <text evidence="1">The sequence shown here is derived from an EMBL/GenBank/DDBJ whole genome shotgun (WGS) entry which is preliminary data.</text>
</comment>
<proteinExistence type="predicted"/>
<organism evidence="1 2">
    <name type="scientific">Coprococcus catus</name>
    <dbReference type="NCBI Taxonomy" id="116085"/>
    <lineage>
        <taxon>Bacteria</taxon>
        <taxon>Bacillati</taxon>
        <taxon>Bacillota</taxon>
        <taxon>Clostridia</taxon>
        <taxon>Lachnospirales</taxon>
        <taxon>Lachnospiraceae</taxon>
        <taxon>Coprococcus</taxon>
    </lineage>
</organism>
<gene>
    <name evidence="1" type="ORF">DW070_08750</name>
</gene>
<accession>A0A3E2TPI4</accession>
<name>A0A3E2TPI4_9FIRM</name>
<dbReference type="EMBL" id="QVEP01000018">
    <property type="protein sequence ID" value="RGB79808.1"/>
    <property type="molecule type" value="Genomic_DNA"/>
</dbReference>
<dbReference type="RefSeq" id="WP_117528381.1">
    <property type="nucleotide sequence ID" value="NZ_JAQDKA010000016.1"/>
</dbReference>
<dbReference type="AlphaFoldDB" id="A0A3E2TPI4"/>
<evidence type="ECO:0008006" key="3">
    <source>
        <dbReference type="Google" id="ProtNLM"/>
    </source>
</evidence>
<evidence type="ECO:0000313" key="2">
    <source>
        <dbReference type="Proteomes" id="UP000260773"/>
    </source>
</evidence>
<reference evidence="1 2" key="1">
    <citation type="submission" date="2018-08" db="EMBL/GenBank/DDBJ databases">
        <title>A genome reference for cultivated species of the human gut microbiota.</title>
        <authorList>
            <person name="Zou Y."/>
            <person name="Xue W."/>
            <person name="Luo G."/>
        </authorList>
    </citation>
    <scope>NUCLEOTIDE SEQUENCE [LARGE SCALE GENOMIC DNA]</scope>
    <source>
        <strain evidence="1 2">AF45-17</strain>
    </source>
</reference>
<sequence length="502" mass="59520">MDNYILMNDMVQDHEARMMHLKRYYPFFRLMDTGLSQYRDGSYGRLDMSYIVLAVLRFFIEANHFQDQPVCYEDYRQFMAGLLVRDFDFTEEEADDELYQYIFDKLCNEGRPFELDYYDPAAHQQKTLRVRLIESELKDQQVLYRISSDAVAFYLDTKEVREESHISVAQLLLEKMIKAQNFRGGLEVIGRINMEVGRLMEERHEIQTLLNRHVTEGLAALENYHDRLMKWFSEEQHLFASNMALSARAVQKMETDRITGEAAEEIYQLDTALKNAMKRHEELMHAYMQMQKAGDEALAKAKRTRFRPSVDFMDVGQRMIEADDPELLTYLVLPLFAPKIKKTFPMSRVDDLLLYKPEESAAGELVEKGREQMYVYEDELAEERMKDNFSYLLRVLLDKIKQKKEVTLAQLNDLYAMKFPDQVLENRDYYAFLVHLSQKEHYDLDMIKDHPDTFLEDTMADFLKANPGYEGLKFRLIYLPDETISILERFEMSNIRFERTEE</sequence>